<name>K7YQ33_9CAUD</name>
<proteinExistence type="predicted"/>
<protein>
    <submittedName>
        <fullName evidence="1">Uncharacterized protein</fullName>
    </submittedName>
</protein>
<sequence>MAFVLKKVSSYKWPVAVDVPVDGGKFKKETFTAIFKKMSRSAFNDLVEQGDDALIGEIVEGWEGIKDEDGDEVVYSDAAQAELFDDPYVLRGVITAYSDSLSGAQAKN</sequence>
<accession>K7YQ33</accession>
<dbReference type="EMBL" id="JX536274">
    <property type="protein sequence ID" value="AFX83907.1"/>
    <property type="molecule type" value="Genomic_DNA"/>
</dbReference>
<gene>
    <name evidence="1" type="ORF">MedDCM-OCT-S15-C5-cds10</name>
</gene>
<evidence type="ECO:0000313" key="1">
    <source>
        <dbReference type="EMBL" id="AFX83907.1"/>
    </source>
</evidence>
<reference evidence="1" key="1">
    <citation type="journal article" date="2013" name="Appl. Environ. Microbiol.">
        <title>Reconstruction of novel cyanobacterial siphovirus genomes from mediterranean metagenomic fosmids.</title>
        <authorList>
            <person name="Mizuno C.M."/>
            <person name="Rodriguez-Valera F."/>
            <person name="Garcia-Heredia I."/>
            <person name="Martin-Cuadrado A.B."/>
            <person name="Ghai R."/>
        </authorList>
    </citation>
    <scope>NUCLEOTIDE SEQUENCE</scope>
</reference>
<organism evidence="1">
    <name type="scientific">uncultured Mediterranean phage MEDS5 group</name>
    <dbReference type="NCBI Taxonomy" id="1262075"/>
    <lineage>
        <taxon>Viruses</taxon>
        <taxon>Duplodnaviria</taxon>
        <taxon>Heunggongvirae</taxon>
        <taxon>Uroviricota</taxon>
        <taxon>Caudoviricetes</taxon>
        <taxon>environmental samples</taxon>
    </lineage>
</organism>